<reference evidence="4" key="1">
    <citation type="journal article" date="2012" name="Nature">
        <title>The tomato genome sequence provides insights into fleshy fruit evolution.</title>
        <authorList>
            <consortium name="Tomato Genome Consortium"/>
        </authorList>
    </citation>
    <scope>NUCLEOTIDE SEQUENCE [LARGE SCALE GENOMIC DNA]</scope>
    <source>
        <strain evidence="4">cv. Heinz 1706</strain>
    </source>
</reference>
<feature type="domain" description="hAT-like transposase RNase-H fold" evidence="3">
    <location>
        <begin position="333"/>
        <end position="405"/>
    </location>
</feature>
<dbReference type="SUPFAM" id="SSF53098">
    <property type="entry name" value="Ribonuclease H-like"/>
    <property type="match status" value="1"/>
</dbReference>
<keyword evidence="1" id="KW-0238">DNA-binding</keyword>
<keyword evidence="5" id="KW-1185">Reference proteome</keyword>
<organism evidence="4">
    <name type="scientific">Solanum lycopersicum</name>
    <name type="common">Tomato</name>
    <name type="synonym">Lycopersicon esculentum</name>
    <dbReference type="NCBI Taxonomy" id="4081"/>
    <lineage>
        <taxon>Eukaryota</taxon>
        <taxon>Viridiplantae</taxon>
        <taxon>Streptophyta</taxon>
        <taxon>Embryophyta</taxon>
        <taxon>Tracheophyta</taxon>
        <taxon>Spermatophyta</taxon>
        <taxon>Magnoliopsida</taxon>
        <taxon>eudicotyledons</taxon>
        <taxon>Gunneridae</taxon>
        <taxon>Pentapetalae</taxon>
        <taxon>asterids</taxon>
        <taxon>lamiids</taxon>
        <taxon>Solanales</taxon>
        <taxon>Solanaceae</taxon>
        <taxon>Solanoideae</taxon>
        <taxon>Solaneae</taxon>
        <taxon>Solanum</taxon>
        <taxon>Solanum subgen. Lycopersicon</taxon>
    </lineage>
</organism>
<evidence type="ECO:0000313" key="4">
    <source>
        <dbReference type="EnsemblPlants" id="Solyc11g040105.1.1"/>
    </source>
</evidence>
<sequence length="492" mass="57182">YKPPTVASGIKELLNIQTKSLNTWKFEQDVCRRDLVEMIILDELPYSFVEKEGFKKLMSQPLFHIPSRRTITRDCYEVFGELKINLKQSLREVQLRICLTIDTWTSMQRINYMCLTAHFIDRDLVLHKRILNFCPIDSHKGEYLTESINNCLLDWKLDNVFIVTVDNASSYNVAVLELSKKLDMWETNMMEGNNLHVICMTHILNLIVQYDLKEIGTSIKLVRQMVKYVRSSSSRTRNFLKSVEMQNIECDKMLSLDVPTRWNSTYLMFDTAEKFEKAFERFDLYDGNFNSFLATDVCAGGTIACSIQYEDWNNMRNVTKFLEKFYELTLNVSGSRYVTCNVHFEDICELDAYLKLCISSDDLDLSKMASGMKEKIKKYWGTLEKMNKMIFIASVLDPRNKFVYKQKQDSGSLGVKSELDKYLLEDQEPESGDFDINSPRFPIISQLARDVWAIPMSSVSWECAFSTGDRILDPFRSLLTPKCVQCLICVQD</sequence>
<evidence type="ECO:0000259" key="2">
    <source>
        <dbReference type="Pfam" id="PF05699"/>
    </source>
</evidence>
<dbReference type="Proteomes" id="UP000004994">
    <property type="component" value="Chromosome 11"/>
</dbReference>
<dbReference type="AlphaFoldDB" id="A0A3Q7JLR4"/>
<proteinExistence type="predicted"/>
<dbReference type="OMA" id="VENMAYS"/>
<dbReference type="GO" id="GO:0046983">
    <property type="term" value="F:protein dimerization activity"/>
    <property type="evidence" value="ECO:0007669"/>
    <property type="project" value="InterPro"/>
</dbReference>
<dbReference type="PANTHER" id="PTHR46481">
    <property type="entry name" value="ZINC FINGER BED DOMAIN-CONTAINING PROTEIN 4"/>
    <property type="match status" value="1"/>
</dbReference>
<reference evidence="4" key="2">
    <citation type="submission" date="2019-01" db="UniProtKB">
        <authorList>
            <consortium name="EnsemblPlants"/>
        </authorList>
    </citation>
    <scope>IDENTIFICATION</scope>
    <source>
        <strain evidence="4">cv. Heinz 1706</strain>
    </source>
</reference>
<dbReference type="PANTHER" id="PTHR46481:SF7">
    <property type="entry name" value="ZINC FINGER BED DOMAIN-CONTAINING PROTEIN RICESLEEPER 2-LIKE"/>
    <property type="match status" value="1"/>
</dbReference>
<evidence type="ECO:0008006" key="6">
    <source>
        <dbReference type="Google" id="ProtNLM"/>
    </source>
</evidence>
<feature type="domain" description="HAT C-terminal dimerisation" evidence="2">
    <location>
        <begin position="419"/>
        <end position="492"/>
    </location>
</feature>
<dbReference type="InParanoid" id="A0A3Q7JLR4"/>
<dbReference type="InterPro" id="IPR008906">
    <property type="entry name" value="HATC_C_dom"/>
</dbReference>
<protein>
    <recommendedName>
        <fullName evidence="6">HAT C-terminal dimerisation domain-containing protein</fullName>
    </recommendedName>
</protein>
<dbReference type="InterPro" id="IPR025525">
    <property type="entry name" value="hAT-like_transposase_RNase-H"/>
</dbReference>
<evidence type="ECO:0000259" key="3">
    <source>
        <dbReference type="Pfam" id="PF14372"/>
    </source>
</evidence>
<dbReference type="Pfam" id="PF14372">
    <property type="entry name" value="hAT-like_RNase-H"/>
    <property type="match status" value="1"/>
</dbReference>
<dbReference type="STRING" id="4081.A0A3Q7JLR4"/>
<evidence type="ECO:0000256" key="1">
    <source>
        <dbReference type="ARBA" id="ARBA00023125"/>
    </source>
</evidence>
<accession>A0A3Q7JLR4</accession>
<name>A0A3Q7JLR4_SOLLC</name>
<dbReference type="InterPro" id="IPR012337">
    <property type="entry name" value="RNaseH-like_sf"/>
</dbReference>
<dbReference type="SUPFAM" id="SSF140996">
    <property type="entry name" value="Hermes dimerisation domain"/>
    <property type="match status" value="1"/>
</dbReference>
<dbReference type="EnsemblPlants" id="Solyc11g040105.1.1">
    <property type="protein sequence ID" value="Solyc11g040105.1.1"/>
    <property type="gene ID" value="Solyc11g040105.1"/>
</dbReference>
<dbReference type="InterPro" id="IPR052035">
    <property type="entry name" value="ZnF_BED_domain_contain"/>
</dbReference>
<evidence type="ECO:0000313" key="5">
    <source>
        <dbReference type="Proteomes" id="UP000004994"/>
    </source>
</evidence>
<dbReference type="Pfam" id="PF05699">
    <property type="entry name" value="Dimer_Tnp_hAT"/>
    <property type="match status" value="1"/>
</dbReference>
<dbReference type="Gramene" id="Solyc11g040105.1.1">
    <property type="protein sequence ID" value="Solyc11g040105.1.1"/>
    <property type="gene ID" value="Solyc11g040105.1"/>
</dbReference>
<dbReference type="GO" id="GO:0003677">
    <property type="term" value="F:DNA binding"/>
    <property type="evidence" value="ECO:0007669"/>
    <property type="project" value="UniProtKB-KW"/>
</dbReference>